<feature type="region of interest" description="Disordered" evidence="1">
    <location>
        <begin position="84"/>
        <end position="105"/>
    </location>
</feature>
<dbReference type="AlphaFoldDB" id="A0A1Q5TXP8"/>
<dbReference type="EMBL" id="MNBE01000607">
    <property type="protein sequence ID" value="OKP05006.1"/>
    <property type="molecule type" value="Genomic_DNA"/>
</dbReference>
<organism evidence="2 3">
    <name type="scientific">Penicillium subrubescens</name>
    <dbReference type="NCBI Taxonomy" id="1316194"/>
    <lineage>
        <taxon>Eukaryota</taxon>
        <taxon>Fungi</taxon>
        <taxon>Dikarya</taxon>
        <taxon>Ascomycota</taxon>
        <taxon>Pezizomycotina</taxon>
        <taxon>Eurotiomycetes</taxon>
        <taxon>Eurotiomycetidae</taxon>
        <taxon>Eurotiales</taxon>
        <taxon>Aspergillaceae</taxon>
        <taxon>Penicillium</taxon>
    </lineage>
</organism>
<evidence type="ECO:0000313" key="2">
    <source>
        <dbReference type="EMBL" id="OKP05006.1"/>
    </source>
</evidence>
<gene>
    <name evidence="2" type="ORF">PENSUB_6751</name>
</gene>
<protein>
    <submittedName>
        <fullName evidence="2">Uncharacterized protein</fullName>
    </submittedName>
</protein>
<keyword evidence="3" id="KW-1185">Reference proteome</keyword>
<reference evidence="2 3" key="1">
    <citation type="submission" date="2016-10" db="EMBL/GenBank/DDBJ databases">
        <title>Genome sequence of the ascomycete fungus Penicillium subrubescens.</title>
        <authorList>
            <person name="De Vries R.P."/>
            <person name="Peng M."/>
            <person name="Dilokpimol A."/>
            <person name="Hilden K."/>
            <person name="Makela M.R."/>
            <person name="Grigoriev I."/>
            <person name="Riley R."/>
            <person name="Granchi Z."/>
        </authorList>
    </citation>
    <scope>NUCLEOTIDE SEQUENCE [LARGE SCALE GENOMIC DNA]</scope>
    <source>
        <strain evidence="2 3">CBS 132785</strain>
    </source>
</reference>
<sequence>MAAVTSGLERHWQAVALQSYQDLWINSSPRCPDKLSLLRYVLGRILAARTGHSDFADYHEPFNHEDAHLHCRCDASKSQSTSSSAEWLRAASSDPRSPLQGQFPS</sequence>
<evidence type="ECO:0000313" key="3">
    <source>
        <dbReference type="Proteomes" id="UP000186955"/>
    </source>
</evidence>
<evidence type="ECO:0000256" key="1">
    <source>
        <dbReference type="SAM" id="MobiDB-lite"/>
    </source>
</evidence>
<proteinExistence type="predicted"/>
<dbReference type="Proteomes" id="UP000186955">
    <property type="component" value="Unassembled WGS sequence"/>
</dbReference>
<accession>A0A1Q5TXP8</accession>
<comment type="caution">
    <text evidence="2">The sequence shown here is derived from an EMBL/GenBank/DDBJ whole genome shotgun (WGS) entry which is preliminary data.</text>
</comment>
<name>A0A1Q5TXP8_9EURO</name>